<evidence type="ECO:0000313" key="2">
    <source>
        <dbReference type="Proteomes" id="UP000236416"/>
    </source>
</evidence>
<keyword evidence="2" id="KW-1185">Reference proteome</keyword>
<accession>A0A2K4MJ92</accession>
<sequence length="354" mass="39885">MKTETRNVFTQLLDQIARLNGVTTDAVKNAFSVQPSIQQKLETRIQESSEFLSRINVVGVDELEGEKLGLGVFGTIAGRTKVTPTNPRRPRNLTDLNSHKFRCEFTEFDTAIPYVQLDAWAKFPDFQTKLRDVIVKQQGLDRMMIGFNGISVAEQTNREKYPLLQDVNKGWLQHYRERAPERVMAEVKKGSGKVLIGEIEKGGDFYNLDALVMDAVAGMIDPTLAGNPELVVILGRDLLHDKYFPIVNQDNKPSEQLAADVVTSQKRVGNLPAVTVPFFPAGAMMITPLSNLSIYYQNGSRRRHLREEPEFNQVANYESNNEAYVVERYEAGCLVENIELLPPPKEEKKEGKAE</sequence>
<dbReference type="Pfam" id="PF05125">
    <property type="entry name" value="Phage_cap_P2"/>
    <property type="match status" value="1"/>
</dbReference>
<organism evidence="1 2">
    <name type="scientific">Chromobacterium sinusclupearum</name>
    <dbReference type="NCBI Taxonomy" id="2077146"/>
    <lineage>
        <taxon>Bacteria</taxon>
        <taxon>Pseudomonadati</taxon>
        <taxon>Pseudomonadota</taxon>
        <taxon>Betaproteobacteria</taxon>
        <taxon>Neisseriales</taxon>
        <taxon>Chromobacteriaceae</taxon>
        <taxon>Chromobacterium</taxon>
    </lineage>
</organism>
<dbReference type="EMBL" id="PPTF01000078">
    <property type="protein sequence ID" value="POA97141.1"/>
    <property type="molecule type" value="Genomic_DNA"/>
</dbReference>
<dbReference type="AlphaFoldDB" id="A0A2K4MJ92"/>
<evidence type="ECO:0000313" key="1">
    <source>
        <dbReference type="EMBL" id="POA97141.1"/>
    </source>
</evidence>
<gene>
    <name evidence="1" type="ORF">C2134_18260</name>
</gene>
<reference evidence="1 2" key="1">
    <citation type="submission" date="2018-01" db="EMBL/GenBank/DDBJ databases">
        <title>Genomic Sequence of Chromobacterium MWU13-2610 from wild cranberry bogs within the Cape Cod National Seashore.</title>
        <authorList>
            <person name="O'Hara-Hanley K."/>
            <person name="Soby S."/>
            <person name="Harrison A."/>
        </authorList>
    </citation>
    <scope>NUCLEOTIDE SEQUENCE [LARGE SCALE GENOMIC DNA]</scope>
    <source>
        <strain evidence="1 2">MWU13-2610</strain>
    </source>
</reference>
<name>A0A2K4MJ92_9NEIS</name>
<comment type="caution">
    <text evidence="1">The sequence shown here is derived from an EMBL/GenBank/DDBJ whole genome shotgun (WGS) entry which is preliminary data.</text>
</comment>
<protein>
    <submittedName>
        <fullName evidence="1">Phage major capsid protein, P2 family</fullName>
    </submittedName>
</protein>
<dbReference type="InterPro" id="IPR006441">
    <property type="entry name" value="Phage_P2_GpN"/>
</dbReference>
<dbReference type="RefSeq" id="WP_103321522.1">
    <property type="nucleotide sequence ID" value="NZ_PPTF01000078.1"/>
</dbReference>
<dbReference type="NCBIfam" id="TIGR01551">
    <property type="entry name" value="major_capsid_P2"/>
    <property type="match status" value="1"/>
</dbReference>
<proteinExistence type="predicted"/>
<dbReference type="Proteomes" id="UP000236416">
    <property type="component" value="Unassembled WGS sequence"/>
</dbReference>